<evidence type="ECO:0000259" key="7">
    <source>
        <dbReference type="PROSITE" id="PS50252"/>
    </source>
</evidence>
<name>E2BR49_HARSA</name>
<dbReference type="OMA" id="HIGAGAH"/>
<evidence type="ECO:0000256" key="5">
    <source>
        <dbReference type="PROSITE-ProRule" id="PRU00201"/>
    </source>
</evidence>
<proteinExistence type="predicted"/>
<keyword evidence="4 5" id="KW-0539">Nucleus</keyword>
<dbReference type="Gene3D" id="2.60.40.820">
    <property type="entry name" value="Transcription factor, T-box"/>
    <property type="match status" value="1"/>
</dbReference>
<reference evidence="8 9" key="1">
    <citation type="journal article" date="2010" name="Science">
        <title>Genomic comparison of the ants Camponotus floridanus and Harpegnathos saltator.</title>
        <authorList>
            <person name="Bonasio R."/>
            <person name="Zhang G."/>
            <person name="Ye C."/>
            <person name="Mutti N.S."/>
            <person name="Fang X."/>
            <person name="Qin N."/>
            <person name="Donahue G."/>
            <person name="Yang P."/>
            <person name="Li Q."/>
            <person name="Li C."/>
            <person name="Zhang P."/>
            <person name="Huang Z."/>
            <person name="Berger S.L."/>
            <person name="Reinberg D."/>
            <person name="Wang J."/>
            <person name="Liebig J."/>
        </authorList>
    </citation>
    <scope>NUCLEOTIDE SEQUENCE [LARGE SCALE GENOMIC DNA]</scope>
    <source>
        <strain evidence="8 9">R22 G/1</strain>
    </source>
</reference>
<evidence type="ECO:0000256" key="1">
    <source>
        <dbReference type="ARBA" id="ARBA00023015"/>
    </source>
</evidence>
<accession>E2BR49</accession>
<feature type="region of interest" description="Disordered" evidence="6">
    <location>
        <begin position="136"/>
        <end position="180"/>
    </location>
</feature>
<evidence type="ECO:0000256" key="4">
    <source>
        <dbReference type="ARBA" id="ARBA00023242"/>
    </source>
</evidence>
<dbReference type="GO" id="GO:0003677">
    <property type="term" value="F:DNA binding"/>
    <property type="evidence" value="ECO:0007669"/>
    <property type="project" value="UniProtKB-UniRule"/>
</dbReference>
<gene>
    <name evidence="8" type="ORF">EAI_12345</name>
</gene>
<feature type="compositionally biased region" description="Polar residues" evidence="6">
    <location>
        <begin position="14"/>
        <end position="26"/>
    </location>
</feature>
<dbReference type="EMBL" id="GL449898">
    <property type="protein sequence ID" value="EFN81855.1"/>
    <property type="molecule type" value="Genomic_DNA"/>
</dbReference>
<dbReference type="InterPro" id="IPR046360">
    <property type="entry name" value="T-box_DNA-bd"/>
</dbReference>
<feature type="region of interest" description="Disordered" evidence="6">
    <location>
        <begin position="228"/>
        <end position="314"/>
    </location>
</feature>
<keyword evidence="9" id="KW-1185">Reference proteome</keyword>
<feature type="compositionally biased region" description="Low complexity" evidence="6">
    <location>
        <begin position="141"/>
        <end position="150"/>
    </location>
</feature>
<feature type="region of interest" description="Disordered" evidence="6">
    <location>
        <begin position="1"/>
        <end position="123"/>
    </location>
</feature>
<keyword evidence="1" id="KW-0805">Transcription regulation</keyword>
<dbReference type="AlphaFoldDB" id="E2BR49"/>
<dbReference type="GO" id="GO:0045893">
    <property type="term" value="P:positive regulation of DNA-templated transcription"/>
    <property type="evidence" value="ECO:0007669"/>
    <property type="project" value="InterPro"/>
</dbReference>
<dbReference type="InterPro" id="IPR036960">
    <property type="entry name" value="T-box_sf"/>
</dbReference>
<evidence type="ECO:0000313" key="8">
    <source>
        <dbReference type="EMBL" id="EFN81855.1"/>
    </source>
</evidence>
<dbReference type="SUPFAM" id="SSF49417">
    <property type="entry name" value="p53-like transcription factors"/>
    <property type="match status" value="1"/>
</dbReference>
<comment type="caution">
    <text evidence="5">Lacks conserved residue(s) required for the propagation of feature annotation.</text>
</comment>
<organism evidence="9">
    <name type="scientific">Harpegnathos saltator</name>
    <name type="common">Jerdon's jumping ant</name>
    <dbReference type="NCBI Taxonomy" id="610380"/>
    <lineage>
        <taxon>Eukaryota</taxon>
        <taxon>Metazoa</taxon>
        <taxon>Ecdysozoa</taxon>
        <taxon>Arthropoda</taxon>
        <taxon>Hexapoda</taxon>
        <taxon>Insecta</taxon>
        <taxon>Pterygota</taxon>
        <taxon>Neoptera</taxon>
        <taxon>Endopterygota</taxon>
        <taxon>Hymenoptera</taxon>
        <taxon>Apocrita</taxon>
        <taxon>Aculeata</taxon>
        <taxon>Formicoidea</taxon>
        <taxon>Formicidae</taxon>
        <taxon>Ponerinae</taxon>
        <taxon>Ponerini</taxon>
        <taxon>Harpegnathos</taxon>
    </lineage>
</organism>
<dbReference type="OrthoDB" id="7442607at2759"/>
<dbReference type="GO" id="GO:0005634">
    <property type="term" value="C:nucleus"/>
    <property type="evidence" value="ECO:0007669"/>
    <property type="project" value="UniProtKB-SubCell"/>
</dbReference>
<evidence type="ECO:0000256" key="6">
    <source>
        <dbReference type="SAM" id="MobiDB-lite"/>
    </source>
</evidence>
<keyword evidence="2 5" id="KW-0238">DNA-binding</keyword>
<keyword evidence="3" id="KW-0804">Transcription</keyword>
<feature type="compositionally biased region" description="Polar residues" evidence="6">
    <location>
        <begin position="85"/>
        <end position="96"/>
    </location>
</feature>
<evidence type="ECO:0000313" key="9">
    <source>
        <dbReference type="Proteomes" id="UP000008237"/>
    </source>
</evidence>
<feature type="domain" description="T-box" evidence="7">
    <location>
        <begin position="328"/>
        <end position="351"/>
    </location>
</feature>
<comment type="subcellular location">
    <subcellularLocation>
        <location evidence="5">Nucleus</location>
    </subcellularLocation>
</comment>
<evidence type="ECO:0000256" key="3">
    <source>
        <dbReference type="ARBA" id="ARBA00023163"/>
    </source>
</evidence>
<sequence length="351" mass="36066">MRFEQDTACRGTHCASTPQPSALQQRSRPEEVVVEEEEDSSAKDVDGQRRRRIELEANVVEGANTGPRAEAGGPGMAYPAPATALNQHSPFASSIAGTPPANNPNGHIGAGAHLPAPAAPRPTDFSVSSLLTAASSHPPILGGSSSQGSASPPPGGPGSPAAAPETPPPLPTSQRELSHPSSGVAAANYFSAAALAAASFYNPAAHLPPTSSPGPTVHHLQSKGILSSAHHHPHLNPHGITPPGLGLGPHTPEEAAVLAAAAAALHHHHQGPGGPAMRPLRPPLPPGMLHTSPHPLATHHPLAAPHHPLVPPHHPEEDGVVDDPKVTLEGKELWEKFHKLGTEMVITKSGR</sequence>
<protein>
    <submittedName>
        <fullName evidence="8">Optomotor-blind protein</fullName>
    </submittedName>
</protein>
<dbReference type="Pfam" id="PF00907">
    <property type="entry name" value="T-box"/>
    <property type="match status" value="1"/>
</dbReference>
<dbReference type="PROSITE" id="PS50252">
    <property type="entry name" value="TBOX_3"/>
    <property type="match status" value="1"/>
</dbReference>
<dbReference type="InParanoid" id="E2BR49"/>
<feature type="compositionally biased region" description="Low complexity" evidence="6">
    <location>
        <begin position="237"/>
        <end position="264"/>
    </location>
</feature>
<dbReference type="GO" id="GO:0003700">
    <property type="term" value="F:DNA-binding transcription factor activity"/>
    <property type="evidence" value="ECO:0007669"/>
    <property type="project" value="InterPro"/>
</dbReference>
<dbReference type="Proteomes" id="UP000008237">
    <property type="component" value="Unassembled WGS sequence"/>
</dbReference>
<dbReference type="InterPro" id="IPR008967">
    <property type="entry name" value="p53-like_TF_DNA-bd_sf"/>
</dbReference>
<evidence type="ECO:0000256" key="2">
    <source>
        <dbReference type="ARBA" id="ARBA00023125"/>
    </source>
</evidence>
<dbReference type="GO" id="GO:0006357">
    <property type="term" value="P:regulation of transcription by RNA polymerase II"/>
    <property type="evidence" value="ECO:0007669"/>
    <property type="project" value="UniProtKB-ARBA"/>
</dbReference>
<feature type="compositionally biased region" description="Low complexity" evidence="6">
    <location>
        <begin position="287"/>
        <end position="307"/>
    </location>
</feature>